<dbReference type="Pfam" id="PF12728">
    <property type="entry name" value="HTH_17"/>
    <property type="match status" value="1"/>
</dbReference>
<dbReference type="EMBL" id="CADCST010000131">
    <property type="protein sequence ID" value="CAA9202214.1"/>
    <property type="molecule type" value="Genomic_DNA"/>
</dbReference>
<dbReference type="NCBIfam" id="TIGR01764">
    <property type="entry name" value="excise"/>
    <property type="match status" value="1"/>
</dbReference>
<organism evidence="2 3">
    <name type="scientific">Flavobacterium collinsii</name>
    <dbReference type="NCBI Taxonomy" id="1114861"/>
    <lineage>
        <taxon>Bacteria</taxon>
        <taxon>Pseudomonadati</taxon>
        <taxon>Bacteroidota</taxon>
        <taxon>Flavobacteriia</taxon>
        <taxon>Flavobacteriales</taxon>
        <taxon>Flavobacteriaceae</taxon>
        <taxon>Flavobacterium</taxon>
    </lineage>
</organism>
<accession>A0ABN7EPR1</accession>
<keyword evidence="3" id="KW-1185">Reference proteome</keyword>
<feature type="domain" description="Helix-turn-helix" evidence="1">
    <location>
        <begin position="36"/>
        <end position="78"/>
    </location>
</feature>
<proteinExistence type="predicted"/>
<evidence type="ECO:0000313" key="3">
    <source>
        <dbReference type="Proteomes" id="UP000474567"/>
    </source>
</evidence>
<dbReference type="InterPro" id="IPR041657">
    <property type="entry name" value="HTH_17"/>
</dbReference>
<comment type="caution">
    <text evidence="2">The sequence shown here is derived from an EMBL/GenBank/DDBJ whole genome shotgun (WGS) entry which is preliminary data.</text>
</comment>
<dbReference type="Proteomes" id="UP000474567">
    <property type="component" value="Unassembled WGS sequence"/>
</dbReference>
<evidence type="ECO:0000313" key="2">
    <source>
        <dbReference type="EMBL" id="CAA9202214.1"/>
    </source>
</evidence>
<dbReference type="RefSeq" id="WP_173967977.1">
    <property type="nucleotide sequence ID" value="NZ_CADCST010000131.1"/>
</dbReference>
<dbReference type="InterPro" id="IPR010093">
    <property type="entry name" value="SinI_DNA-bd"/>
</dbReference>
<name>A0ABN7EPR1_9FLAO</name>
<dbReference type="InterPro" id="IPR009061">
    <property type="entry name" value="DNA-bd_dom_put_sf"/>
</dbReference>
<evidence type="ECO:0000259" key="1">
    <source>
        <dbReference type="Pfam" id="PF12728"/>
    </source>
</evidence>
<reference evidence="2 3" key="1">
    <citation type="submission" date="2020-02" db="EMBL/GenBank/DDBJ databases">
        <authorList>
            <person name="Criscuolo A."/>
        </authorList>
    </citation>
    <scope>NUCLEOTIDE SEQUENCE [LARGE SCALE GENOMIC DNA]</scope>
    <source>
        <strain evidence="2">CECT7796</strain>
    </source>
</reference>
<protein>
    <recommendedName>
        <fullName evidence="1">Helix-turn-helix domain-containing protein</fullName>
    </recommendedName>
</protein>
<dbReference type="SUPFAM" id="SSF46955">
    <property type="entry name" value="Putative DNA-binding domain"/>
    <property type="match status" value="1"/>
</dbReference>
<gene>
    <name evidence="2" type="ORF">FLACOL7796_04153</name>
</gene>
<sequence>MLQNPFDAIQLELKELKGLVTQLLTKPKEDLSNKRYTVKEAAKFFSVDTQTVRNHIKRGNIKAEKIGERRVLIAHNELFGSLNEVKSLKYKRQA</sequence>